<proteinExistence type="predicted"/>
<feature type="region of interest" description="Disordered" evidence="1">
    <location>
        <begin position="1"/>
        <end position="29"/>
    </location>
</feature>
<protein>
    <submittedName>
        <fullName evidence="2">Unannotated protein</fullName>
    </submittedName>
</protein>
<name>A0A6J6C8R1_9ZZZZ</name>
<dbReference type="EMBL" id="CAEZSS010000106">
    <property type="protein sequence ID" value="CAB4547712.1"/>
    <property type="molecule type" value="Genomic_DNA"/>
</dbReference>
<dbReference type="AlphaFoldDB" id="A0A6J6C8R1"/>
<reference evidence="2" key="1">
    <citation type="submission" date="2020-05" db="EMBL/GenBank/DDBJ databases">
        <authorList>
            <person name="Chiriac C."/>
            <person name="Salcher M."/>
            <person name="Ghai R."/>
            <person name="Kavagutti S V."/>
        </authorList>
    </citation>
    <scope>NUCLEOTIDE SEQUENCE</scope>
</reference>
<feature type="compositionally biased region" description="Low complexity" evidence="1">
    <location>
        <begin position="1"/>
        <end position="19"/>
    </location>
</feature>
<evidence type="ECO:0000256" key="1">
    <source>
        <dbReference type="SAM" id="MobiDB-lite"/>
    </source>
</evidence>
<sequence length="29" mass="3072">MFASAAFTSTFNFSNTASNPGSDADRDEI</sequence>
<evidence type="ECO:0000313" key="2">
    <source>
        <dbReference type="EMBL" id="CAB4547712.1"/>
    </source>
</evidence>
<accession>A0A6J6C8R1</accession>
<organism evidence="2">
    <name type="scientific">freshwater metagenome</name>
    <dbReference type="NCBI Taxonomy" id="449393"/>
    <lineage>
        <taxon>unclassified sequences</taxon>
        <taxon>metagenomes</taxon>
        <taxon>ecological metagenomes</taxon>
    </lineage>
</organism>
<gene>
    <name evidence="2" type="ORF">UFOPK1505_00604</name>
</gene>